<protein>
    <submittedName>
        <fullName evidence="2">Uncharacterized protein</fullName>
    </submittedName>
</protein>
<name>A0ABU1WQD9_9BURK</name>
<dbReference type="EMBL" id="JAVDWU010000006">
    <property type="protein sequence ID" value="MDR7151112.1"/>
    <property type="molecule type" value="Genomic_DNA"/>
</dbReference>
<sequence length="85" mass="9126">MTVIALALHLAGFLAPALVTALLLWLFAGFWRGGRHPGLTLGFLMLAGAAVLFAGLAYFGRDGKVATYAALVAVQGTLVWWLRRR</sequence>
<evidence type="ECO:0000313" key="3">
    <source>
        <dbReference type="Proteomes" id="UP001265700"/>
    </source>
</evidence>
<organism evidence="2 3">
    <name type="scientific">Hydrogenophaga palleronii</name>
    <dbReference type="NCBI Taxonomy" id="65655"/>
    <lineage>
        <taxon>Bacteria</taxon>
        <taxon>Pseudomonadati</taxon>
        <taxon>Pseudomonadota</taxon>
        <taxon>Betaproteobacteria</taxon>
        <taxon>Burkholderiales</taxon>
        <taxon>Comamonadaceae</taxon>
        <taxon>Hydrogenophaga</taxon>
    </lineage>
</organism>
<evidence type="ECO:0000313" key="2">
    <source>
        <dbReference type="EMBL" id="MDR7151112.1"/>
    </source>
</evidence>
<keyword evidence="1" id="KW-0472">Membrane</keyword>
<dbReference type="RefSeq" id="WP_310317839.1">
    <property type="nucleotide sequence ID" value="NZ_JAVDWU010000006.1"/>
</dbReference>
<feature type="transmembrane region" description="Helical" evidence="1">
    <location>
        <begin position="39"/>
        <end position="59"/>
    </location>
</feature>
<keyword evidence="1" id="KW-0812">Transmembrane</keyword>
<feature type="transmembrane region" description="Helical" evidence="1">
    <location>
        <begin position="6"/>
        <end position="27"/>
    </location>
</feature>
<dbReference type="Proteomes" id="UP001265700">
    <property type="component" value="Unassembled WGS sequence"/>
</dbReference>
<proteinExistence type="predicted"/>
<gene>
    <name evidence="2" type="ORF">J2W49_003085</name>
</gene>
<evidence type="ECO:0000256" key="1">
    <source>
        <dbReference type="SAM" id="Phobius"/>
    </source>
</evidence>
<comment type="caution">
    <text evidence="2">The sequence shown here is derived from an EMBL/GenBank/DDBJ whole genome shotgun (WGS) entry which is preliminary data.</text>
</comment>
<feature type="transmembrane region" description="Helical" evidence="1">
    <location>
        <begin position="65"/>
        <end position="82"/>
    </location>
</feature>
<keyword evidence="3" id="KW-1185">Reference proteome</keyword>
<reference evidence="2 3" key="1">
    <citation type="submission" date="2023-07" db="EMBL/GenBank/DDBJ databases">
        <title>Sorghum-associated microbial communities from plants grown in Nebraska, USA.</title>
        <authorList>
            <person name="Schachtman D."/>
        </authorList>
    </citation>
    <scope>NUCLEOTIDE SEQUENCE [LARGE SCALE GENOMIC DNA]</scope>
    <source>
        <strain evidence="2 3">4249</strain>
    </source>
</reference>
<accession>A0ABU1WQD9</accession>
<keyword evidence="1" id="KW-1133">Transmembrane helix</keyword>